<feature type="non-terminal residue" evidence="2">
    <location>
        <position position="1"/>
    </location>
</feature>
<organism evidence="2">
    <name type="scientific">Tanacetum cinerariifolium</name>
    <name type="common">Dalmatian daisy</name>
    <name type="synonym">Chrysanthemum cinerariifolium</name>
    <dbReference type="NCBI Taxonomy" id="118510"/>
    <lineage>
        <taxon>Eukaryota</taxon>
        <taxon>Viridiplantae</taxon>
        <taxon>Streptophyta</taxon>
        <taxon>Embryophyta</taxon>
        <taxon>Tracheophyta</taxon>
        <taxon>Spermatophyta</taxon>
        <taxon>Magnoliopsida</taxon>
        <taxon>eudicotyledons</taxon>
        <taxon>Gunneridae</taxon>
        <taxon>Pentapetalae</taxon>
        <taxon>asterids</taxon>
        <taxon>campanulids</taxon>
        <taxon>Asterales</taxon>
        <taxon>Asteraceae</taxon>
        <taxon>Asteroideae</taxon>
        <taxon>Anthemideae</taxon>
        <taxon>Anthemidinae</taxon>
        <taxon>Tanacetum</taxon>
    </lineage>
</organism>
<feature type="non-terminal residue" evidence="2">
    <location>
        <position position="43"/>
    </location>
</feature>
<feature type="region of interest" description="Disordered" evidence="1">
    <location>
        <begin position="20"/>
        <end position="43"/>
    </location>
</feature>
<reference evidence="2" key="1">
    <citation type="journal article" date="2019" name="Sci. Rep.">
        <title>Draft genome of Tanacetum cinerariifolium, the natural source of mosquito coil.</title>
        <authorList>
            <person name="Yamashiro T."/>
            <person name="Shiraishi A."/>
            <person name="Satake H."/>
            <person name="Nakayama K."/>
        </authorList>
    </citation>
    <scope>NUCLEOTIDE SEQUENCE</scope>
</reference>
<sequence>ANGEGSCGLEWWRVVGCRESGGEEQGNRGEGLQGDGRKIRVGT</sequence>
<evidence type="ECO:0000313" key="2">
    <source>
        <dbReference type="EMBL" id="GFA81503.1"/>
    </source>
</evidence>
<protein>
    <submittedName>
        <fullName evidence="2">Uncharacterized protein</fullName>
    </submittedName>
</protein>
<dbReference type="EMBL" id="BKCJ010493199">
    <property type="protein sequence ID" value="GFA81503.1"/>
    <property type="molecule type" value="Genomic_DNA"/>
</dbReference>
<dbReference type="AlphaFoldDB" id="A0A699K966"/>
<proteinExistence type="predicted"/>
<gene>
    <name evidence="2" type="ORF">Tci_653475</name>
</gene>
<comment type="caution">
    <text evidence="2">The sequence shown here is derived from an EMBL/GenBank/DDBJ whole genome shotgun (WGS) entry which is preliminary data.</text>
</comment>
<name>A0A699K966_TANCI</name>
<evidence type="ECO:0000256" key="1">
    <source>
        <dbReference type="SAM" id="MobiDB-lite"/>
    </source>
</evidence>
<accession>A0A699K966</accession>